<keyword evidence="1" id="KW-0456">Lyase</keyword>
<dbReference type="InterPro" id="IPR023753">
    <property type="entry name" value="FAD/NAD-binding_dom"/>
</dbReference>
<proteinExistence type="predicted"/>
<accession>A0ABN3R917</accession>
<dbReference type="SUPFAM" id="SSF56529">
    <property type="entry name" value="FAH"/>
    <property type="match status" value="1"/>
</dbReference>
<dbReference type="Pfam" id="PF01557">
    <property type="entry name" value="FAA_hydrolase"/>
    <property type="match status" value="1"/>
</dbReference>
<dbReference type="InterPro" id="IPR036663">
    <property type="entry name" value="Fumarylacetoacetase_C_sf"/>
</dbReference>
<dbReference type="Pfam" id="PF07992">
    <property type="entry name" value="Pyr_redox_2"/>
    <property type="match status" value="1"/>
</dbReference>
<evidence type="ECO:0000256" key="2">
    <source>
        <dbReference type="SAM" id="MobiDB-lite"/>
    </source>
</evidence>
<sequence>MGARKHHVIVGGSAAGVAAALSLRRSGFDGRVTLLEAGRDLPYERPPLSKAIGGEEGVELRPIVPAETYRATDIDLRLSTRVTALDPAAGTVLLADGSGLRADGVLLATGLSARRLAVPGTELDNVLTLRDAHDARRLAGAIAAGGPLVVVGGGFIGLEVAAAARTAGREVTVVETASVPLAAALGPDLGELVTTLHREAGVRVLTGVTVEALLGTRAVSEVLLSTGERLPAAAVVQGVGCLPNDQLATDAGVHTRNGIVVDQQGRTSHPWIWAAGDVTSQPHPRLRERARIEHWDNAQRQGAVAGAGWRATHTCTTRCRTSGPSSTGSRCRCSGDRRRATNCCSARVPRPAGSRRSGWPATAASPPRPGWTPRGTCRWHDGSSSAEHPSPPTPCVIRPSSCARSPDHRSVHEARRAGPTACGLWTKGPRTNCRSGRRNAPLVPGPFPSRLVAEEVAAMTQSTVNAEAASWEHDSAASRRADIADRLDEAARLRNAVAPVRSDVEDPNAAAAYDIQRRNGERWQALGRRRTGYKIGLTSPAVQRQLGVDQPDFGILFADMAYLDGAELDRALFIQPRVEAEVALVLEHDLDRGRHTAADVIRATAFALPALEIVDSRIRDWDITLFDTVADNGSAAAYVLGSVPVALSEVDLRACRMETTRHGETVSTGSGADCLGHPLNAVVWLADAQCDRGQPLRAGDIVLTGALGPMVDLTYGDDIHTRITGLGTVSVTTRQRS</sequence>
<dbReference type="PRINTS" id="PR00368">
    <property type="entry name" value="FADPNR"/>
</dbReference>
<organism evidence="5 6">
    <name type="scientific">Streptomyces vastus</name>
    <dbReference type="NCBI Taxonomy" id="285451"/>
    <lineage>
        <taxon>Bacteria</taxon>
        <taxon>Bacillati</taxon>
        <taxon>Actinomycetota</taxon>
        <taxon>Actinomycetes</taxon>
        <taxon>Kitasatosporales</taxon>
        <taxon>Streptomycetaceae</taxon>
        <taxon>Streptomyces</taxon>
    </lineage>
</organism>
<evidence type="ECO:0000313" key="6">
    <source>
        <dbReference type="Proteomes" id="UP001500151"/>
    </source>
</evidence>
<feature type="domain" description="FAD/NAD(P)-binding" evidence="4">
    <location>
        <begin position="6"/>
        <end position="302"/>
    </location>
</feature>
<dbReference type="InterPro" id="IPR050772">
    <property type="entry name" value="Hydratase-Decarb/MhpD_sf"/>
</dbReference>
<dbReference type="Proteomes" id="UP001500151">
    <property type="component" value="Unassembled WGS sequence"/>
</dbReference>
<feature type="domain" description="Fumarylacetoacetase-like C-terminal" evidence="3">
    <location>
        <begin position="575"/>
        <end position="731"/>
    </location>
</feature>
<dbReference type="InterPro" id="IPR011234">
    <property type="entry name" value="Fumarylacetoacetase-like_C"/>
</dbReference>
<evidence type="ECO:0000259" key="4">
    <source>
        <dbReference type="Pfam" id="PF07992"/>
    </source>
</evidence>
<dbReference type="Gene3D" id="3.50.50.60">
    <property type="entry name" value="FAD/NAD(P)-binding domain"/>
    <property type="match status" value="2"/>
</dbReference>
<reference evidence="5 6" key="1">
    <citation type="journal article" date="2019" name="Int. J. Syst. Evol. Microbiol.">
        <title>The Global Catalogue of Microorganisms (GCM) 10K type strain sequencing project: providing services to taxonomists for standard genome sequencing and annotation.</title>
        <authorList>
            <consortium name="The Broad Institute Genomics Platform"/>
            <consortium name="The Broad Institute Genome Sequencing Center for Infectious Disease"/>
            <person name="Wu L."/>
            <person name="Ma J."/>
        </authorList>
    </citation>
    <scope>NUCLEOTIDE SEQUENCE [LARGE SCALE GENOMIC DNA]</scope>
    <source>
        <strain evidence="5 6">JCM 4524</strain>
    </source>
</reference>
<dbReference type="EMBL" id="BAAASJ010000063">
    <property type="protein sequence ID" value="GAA2646281.1"/>
    <property type="molecule type" value="Genomic_DNA"/>
</dbReference>
<feature type="compositionally biased region" description="Basic and acidic residues" evidence="2">
    <location>
        <begin position="405"/>
        <end position="415"/>
    </location>
</feature>
<dbReference type="InterPro" id="IPR036188">
    <property type="entry name" value="FAD/NAD-bd_sf"/>
</dbReference>
<evidence type="ECO:0000259" key="3">
    <source>
        <dbReference type="Pfam" id="PF01557"/>
    </source>
</evidence>
<comment type="caution">
    <text evidence="5">The sequence shown here is derived from an EMBL/GenBank/DDBJ whole genome shotgun (WGS) entry which is preliminary data.</text>
</comment>
<dbReference type="Gene3D" id="3.90.850.10">
    <property type="entry name" value="Fumarylacetoacetase-like, C-terminal domain"/>
    <property type="match status" value="1"/>
</dbReference>
<dbReference type="PANTHER" id="PTHR30143:SF0">
    <property type="entry name" value="2-KETO-4-PENTENOATE HYDRATASE"/>
    <property type="match status" value="1"/>
</dbReference>
<protein>
    <recommendedName>
        <fullName evidence="7">2-keto-4-pentenoate hydratase</fullName>
    </recommendedName>
</protein>
<evidence type="ECO:0008006" key="7">
    <source>
        <dbReference type="Google" id="ProtNLM"/>
    </source>
</evidence>
<keyword evidence="6" id="KW-1185">Reference proteome</keyword>
<dbReference type="SUPFAM" id="SSF51905">
    <property type="entry name" value="FAD/NAD(P)-binding domain"/>
    <property type="match status" value="2"/>
</dbReference>
<evidence type="ECO:0000313" key="5">
    <source>
        <dbReference type="EMBL" id="GAA2646281.1"/>
    </source>
</evidence>
<evidence type="ECO:0000256" key="1">
    <source>
        <dbReference type="ARBA" id="ARBA00023239"/>
    </source>
</evidence>
<dbReference type="PRINTS" id="PR00411">
    <property type="entry name" value="PNDRDTASEI"/>
</dbReference>
<feature type="region of interest" description="Disordered" evidence="2">
    <location>
        <begin position="348"/>
        <end position="415"/>
    </location>
</feature>
<dbReference type="PANTHER" id="PTHR30143">
    <property type="entry name" value="ACID HYDRATASE"/>
    <property type="match status" value="1"/>
</dbReference>
<gene>
    <name evidence="5" type="ORF">GCM10010307_51830</name>
</gene>
<name>A0ABN3R917_9ACTN</name>